<keyword evidence="11" id="KW-1185">Reference proteome</keyword>
<reference evidence="10" key="1">
    <citation type="submission" date="2022-11" db="UniProtKB">
        <authorList>
            <consortium name="EnsemblMetazoa"/>
        </authorList>
    </citation>
    <scope>IDENTIFICATION</scope>
</reference>
<proteinExistence type="predicted"/>
<dbReference type="CDD" id="cd00098">
    <property type="entry name" value="IgC1"/>
    <property type="match status" value="1"/>
</dbReference>
<keyword evidence="5" id="KW-1015">Disulfide bond</keyword>
<keyword evidence="2" id="KW-0812">Transmembrane</keyword>
<sequence length="603" mass="63103">MEISAGSLCCLSFLLAVSATSVDAVGPRNTAALRGGAANLTCSNPAYTSPSSGAARWAEGLTTFGTQQGGIYTGPAFAKYTNFGIVSDEFPQMDLTVSDAQVEDEGTYTCTMITKQGSATLAVEIEGNEPIITLDGDSSGNPIKLTAGEQSVLRCTASGFRPAVNLEWYKDDVQITAGITEDTPIANGYAFTTSGTLTFTPTKQDDGDRLECRTTGQVVATAKTGGLTLNVQYAPIVNVDFRGGRITCLSDANPLAASKIILNGTDILVSFIISGGSVEFTPDYCNYISCNSTNTVGTGTGTFAKPICPALDAVGPSDTAVLRGDDATLTCRNPAYTSPRSGAAQWSEGPTPFATQQLGGPYTGSHFAKYTHFGIVSVVFPQMDLTVSNAQIEDEGTYTCTMITEQGSATLTVEIEGNEPIITLDGDSSGNPIELTAGEQSALKCTASGFRPAVNLEWYKDDVKITAGVFVHPVADNGDTFNASSTLIFTPKIKDDKDRLECRTTGQVVATTKIAVLTLSVQYAPVVKVAYSGGRITCLSDANPLAASHQIILNGTNIVESFNNTGGSVEFTPEYCTYISCNSTNAVGTRTGTFAKPICPAGT</sequence>
<evidence type="ECO:0000256" key="2">
    <source>
        <dbReference type="ARBA" id="ARBA00022692"/>
    </source>
</evidence>
<feature type="domain" description="Ig-like" evidence="9">
    <location>
        <begin position="130"/>
        <end position="228"/>
    </location>
</feature>
<evidence type="ECO:0000256" key="7">
    <source>
        <dbReference type="ARBA" id="ARBA00023319"/>
    </source>
</evidence>
<dbReference type="OrthoDB" id="9942764at2759"/>
<dbReference type="GO" id="GO:0098609">
    <property type="term" value="P:cell-cell adhesion"/>
    <property type="evidence" value="ECO:0007669"/>
    <property type="project" value="TreeGrafter"/>
</dbReference>
<dbReference type="OMA" id="FAKPICP"/>
<dbReference type="SMART" id="SM00409">
    <property type="entry name" value="IG"/>
    <property type="match status" value="4"/>
</dbReference>
<protein>
    <recommendedName>
        <fullName evidence="9">Ig-like domain-containing protein</fullName>
    </recommendedName>
</protein>
<evidence type="ECO:0000256" key="5">
    <source>
        <dbReference type="ARBA" id="ARBA00023157"/>
    </source>
</evidence>
<dbReference type="InterPro" id="IPR003599">
    <property type="entry name" value="Ig_sub"/>
</dbReference>
<evidence type="ECO:0000256" key="6">
    <source>
        <dbReference type="ARBA" id="ARBA00023180"/>
    </source>
</evidence>
<dbReference type="GO" id="GO:0050839">
    <property type="term" value="F:cell adhesion molecule binding"/>
    <property type="evidence" value="ECO:0007669"/>
    <property type="project" value="TreeGrafter"/>
</dbReference>
<dbReference type="RefSeq" id="XP_038062505.1">
    <property type="nucleotide sequence ID" value="XM_038206577.1"/>
</dbReference>
<evidence type="ECO:0000256" key="3">
    <source>
        <dbReference type="ARBA" id="ARBA00022989"/>
    </source>
</evidence>
<keyword evidence="3" id="KW-1133">Transmembrane helix</keyword>
<keyword evidence="8" id="KW-0732">Signal</keyword>
<dbReference type="InterPro" id="IPR007110">
    <property type="entry name" value="Ig-like_dom"/>
</dbReference>
<keyword evidence="7" id="KW-0393">Immunoglobulin domain</keyword>
<dbReference type="Gene3D" id="2.60.40.10">
    <property type="entry name" value="Immunoglobulins"/>
    <property type="match status" value="4"/>
</dbReference>
<dbReference type="GeneID" id="119732995"/>
<feature type="domain" description="Ig-like" evidence="9">
    <location>
        <begin position="309"/>
        <end position="416"/>
    </location>
</feature>
<evidence type="ECO:0000313" key="11">
    <source>
        <dbReference type="Proteomes" id="UP000887568"/>
    </source>
</evidence>
<dbReference type="PROSITE" id="PS50835">
    <property type="entry name" value="IG_LIKE"/>
    <property type="match status" value="4"/>
</dbReference>
<dbReference type="EnsemblMetazoa" id="XM_038206577.1">
    <property type="protein sequence ID" value="XP_038062505.1"/>
    <property type="gene ID" value="LOC119732995"/>
</dbReference>
<feature type="chain" id="PRO_5036929079" description="Ig-like domain-containing protein" evidence="8">
    <location>
        <begin position="25"/>
        <end position="603"/>
    </location>
</feature>
<dbReference type="SUPFAM" id="SSF48726">
    <property type="entry name" value="Immunoglobulin"/>
    <property type="match status" value="4"/>
</dbReference>
<organism evidence="10 11">
    <name type="scientific">Patiria miniata</name>
    <name type="common">Bat star</name>
    <name type="synonym">Asterina miniata</name>
    <dbReference type="NCBI Taxonomy" id="46514"/>
    <lineage>
        <taxon>Eukaryota</taxon>
        <taxon>Metazoa</taxon>
        <taxon>Echinodermata</taxon>
        <taxon>Eleutherozoa</taxon>
        <taxon>Asterozoa</taxon>
        <taxon>Asteroidea</taxon>
        <taxon>Valvatacea</taxon>
        <taxon>Valvatida</taxon>
        <taxon>Asterinidae</taxon>
        <taxon>Patiria</taxon>
    </lineage>
</organism>
<comment type="subcellular location">
    <subcellularLocation>
        <location evidence="1">Membrane</location>
        <topology evidence="1">Single-pass type I membrane protein</topology>
    </subcellularLocation>
</comment>
<dbReference type="InterPro" id="IPR013783">
    <property type="entry name" value="Ig-like_fold"/>
</dbReference>
<dbReference type="Proteomes" id="UP000887568">
    <property type="component" value="Unplaced"/>
</dbReference>
<feature type="domain" description="Ig-like" evidence="9">
    <location>
        <begin position="420"/>
        <end position="518"/>
    </location>
</feature>
<evidence type="ECO:0000256" key="1">
    <source>
        <dbReference type="ARBA" id="ARBA00004479"/>
    </source>
</evidence>
<feature type="signal peptide" evidence="8">
    <location>
        <begin position="1"/>
        <end position="24"/>
    </location>
</feature>
<dbReference type="Pfam" id="PF07686">
    <property type="entry name" value="V-set"/>
    <property type="match status" value="2"/>
</dbReference>
<evidence type="ECO:0000313" key="10">
    <source>
        <dbReference type="EnsemblMetazoa" id="XP_038062505.1"/>
    </source>
</evidence>
<keyword evidence="6" id="KW-0325">Glycoprotein</keyword>
<dbReference type="InterPro" id="IPR013106">
    <property type="entry name" value="Ig_V-set"/>
</dbReference>
<dbReference type="PANTHER" id="PTHR11640:SF31">
    <property type="entry name" value="IRREGULAR CHIASM C-ROUGHEST PROTEIN-RELATED"/>
    <property type="match status" value="1"/>
</dbReference>
<dbReference type="InterPro" id="IPR036179">
    <property type="entry name" value="Ig-like_dom_sf"/>
</dbReference>
<name>A0A914AEW6_PATMI</name>
<accession>A0A914AEW6</accession>
<evidence type="ECO:0000259" key="9">
    <source>
        <dbReference type="PROSITE" id="PS50835"/>
    </source>
</evidence>
<dbReference type="Pfam" id="PF08205">
    <property type="entry name" value="C2-set_2"/>
    <property type="match status" value="2"/>
</dbReference>
<dbReference type="GO" id="GO:0005911">
    <property type="term" value="C:cell-cell junction"/>
    <property type="evidence" value="ECO:0007669"/>
    <property type="project" value="TreeGrafter"/>
</dbReference>
<dbReference type="PANTHER" id="PTHR11640">
    <property type="entry name" value="NEPHRIN"/>
    <property type="match status" value="1"/>
</dbReference>
<dbReference type="InterPro" id="IPR013162">
    <property type="entry name" value="CD80_C2-set"/>
</dbReference>
<keyword evidence="4" id="KW-0472">Membrane</keyword>
<evidence type="ECO:0000256" key="8">
    <source>
        <dbReference type="SAM" id="SignalP"/>
    </source>
</evidence>
<dbReference type="GO" id="GO:0005886">
    <property type="term" value="C:plasma membrane"/>
    <property type="evidence" value="ECO:0007669"/>
    <property type="project" value="TreeGrafter"/>
</dbReference>
<feature type="domain" description="Ig-like" evidence="9">
    <location>
        <begin position="20"/>
        <end position="126"/>
    </location>
</feature>
<dbReference type="AlphaFoldDB" id="A0A914AEW6"/>
<dbReference type="InterPro" id="IPR051275">
    <property type="entry name" value="Cell_adhesion_signaling"/>
</dbReference>
<evidence type="ECO:0000256" key="4">
    <source>
        <dbReference type="ARBA" id="ARBA00023136"/>
    </source>
</evidence>